<organism evidence="7 8">
    <name type="scientific">Parvularcula maris</name>
    <dbReference type="NCBI Taxonomy" id="2965077"/>
    <lineage>
        <taxon>Bacteria</taxon>
        <taxon>Pseudomonadati</taxon>
        <taxon>Pseudomonadota</taxon>
        <taxon>Alphaproteobacteria</taxon>
        <taxon>Parvularculales</taxon>
        <taxon>Parvularculaceae</taxon>
        <taxon>Parvularcula</taxon>
    </lineage>
</organism>
<comment type="subcellular location">
    <subcellularLocation>
        <location evidence="1">Membrane</location>
    </subcellularLocation>
</comment>
<dbReference type="InterPro" id="IPR050307">
    <property type="entry name" value="Sterol_Desaturase_Related"/>
</dbReference>
<sequence length="269" mass="32014">MDILTEWAMRVPHGIVRDLERYAIATLIVWFVLWVALRSVLHFRKIREDSPARSQMLMEFLHSLRSIAIFSVMGSLIWLVYRLDLAPWEEVNERLTGPYWFWGSIAAMIVAHDAYYYWTHRWMHQPRNFRLWHRRHHRSNNPSPFTAYSFDIREAALMVSFILGWELIVPNPHGSTGMYVMILLFKNTLLHSGYELMPRWRGKPLLDWMTTTVHHDLHHKRAGTNFGLYFTWWDRWGGTEDPTYHAEFDRVTSQWGRKKLPLAPAAPLV</sequence>
<evidence type="ECO:0000256" key="3">
    <source>
        <dbReference type="ARBA" id="ARBA00022989"/>
    </source>
</evidence>
<evidence type="ECO:0000259" key="6">
    <source>
        <dbReference type="Pfam" id="PF04116"/>
    </source>
</evidence>
<feature type="transmembrane region" description="Helical" evidence="5">
    <location>
        <begin position="99"/>
        <end position="118"/>
    </location>
</feature>
<evidence type="ECO:0000256" key="5">
    <source>
        <dbReference type="SAM" id="Phobius"/>
    </source>
</evidence>
<feature type="transmembrane region" description="Helical" evidence="5">
    <location>
        <begin position="62"/>
        <end position="79"/>
    </location>
</feature>
<comment type="caution">
    <text evidence="7">The sequence shown here is derived from an EMBL/GenBank/DDBJ whole genome shotgun (WGS) entry which is preliminary data.</text>
</comment>
<evidence type="ECO:0000256" key="2">
    <source>
        <dbReference type="ARBA" id="ARBA00022692"/>
    </source>
</evidence>
<dbReference type="PANTHER" id="PTHR11863">
    <property type="entry name" value="STEROL DESATURASE"/>
    <property type="match status" value="1"/>
</dbReference>
<dbReference type="Proteomes" id="UP001142610">
    <property type="component" value="Unassembled WGS sequence"/>
</dbReference>
<evidence type="ECO:0000313" key="8">
    <source>
        <dbReference type="Proteomes" id="UP001142610"/>
    </source>
</evidence>
<keyword evidence="8" id="KW-1185">Reference proteome</keyword>
<dbReference type="AlphaFoldDB" id="A0A9X2L8B4"/>
<dbReference type="RefSeq" id="WP_256618643.1">
    <property type="nucleotide sequence ID" value="NZ_JANIBC010000002.1"/>
</dbReference>
<gene>
    <name evidence="7" type="ORF">NOG11_05270</name>
</gene>
<dbReference type="GO" id="GO:0016491">
    <property type="term" value="F:oxidoreductase activity"/>
    <property type="evidence" value="ECO:0007669"/>
    <property type="project" value="InterPro"/>
</dbReference>
<evidence type="ECO:0000256" key="4">
    <source>
        <dbReference type="ARBA" id="ARBA00023136"/>
    </source>
</evidence>
<protein>
    <submittedName>
        <fullName evidence="7">Sterol desaturase family protein</fullName>
    </submittedName>
</protein>
<accession>A0A9X2L8B4</accession>
<evidence type="ECO:0000256" key="1">
    <source>
        <dbReference type="ARBA" id="ARBA00004370"/>
    </source>
</evidence>
<keyword evidence="3 5" id="KW-1133">Transmembrane helix</keyword>
<evidence type="ECO:0000313" key="7">
    <source>
        <dbReference type="EMBL" id="MCQ8184794.1"/>
    </source>
</evidence>
<feature type="transmembrane region" description="Helical" evidence="5">
    <location>
        <begin position="22"/>
        <end position="41"/>
    </location>
</feature>
<proteinExistence type="predicted"/>
<dbReference type="Pfam" id="PF04116">
    <property type="entry name" value="FA_hydroxylase"/>
    <property type="match status" value="1"/>
</dbReference>
<dbReference type="EMBL" id="JANIBC010000002">
    <property type="protein sequence ID" value="MCQ8184794.1"/>
    <property type="molecule type" value="Genomic_DNA"/>
</dbReference>
<name>A0A9X2L8B4_9PROT</name>
<dbReference type="GO" id="GO:0016020">
    <property type="term" value="C:membrane"/>
    <property type="evidence" value="ECO:0007669"/>
    <property type="project" value="UniProtKB-SubCell"/>
</dbReference>
<dbReference type="GO" id="GO:0005506">
    <property type="term" value="F:iron ion binding"/>
    <property type="evidence" value="ECO:0007669"/>
    <property type="project" value="InterPro"/>
</dbReference>
<dbReference type="GO" id="GO:0008610">
    <property type="term" value="P:lipid biosynthetic process"/>
    <property type="evidence" value="ECO:0007669"/>
    <property type="project" value="InterPro"/>
</dbReference>
<reference evidence="7" key="1">
    <citation type="submission" date="2022-07" db="EMBL/GenBank/DDBJ databases">
        <title>Parvularcula maris sp. nov., an algicidal bacterium isolated from seawater.</title>
        <authorList>
            <person name="Li F."/>
        </authorList>
    </citation>
    <scope>NUCLEOTIDE SEQUENCE</scope>
    <source>
        <strain evidence="7">BGMRC 0090</strain>
    </source>
</reference>
<feature type="domain" description="Fatty acid hydroxylase" evidence="6">
    <location>
        <begin position="106"/>
        <end position="239"/>
    </location>
</feature>
<keyword evidence="2 5" id="KW-0812">Transmembrane</keyword>
<keyword evidence="4 5" id="KW-0472">Membrane</keyword>
<dbReference type="InterPro" id="IPR006694">
    <property type="entry name" value="Fatty_acid_hydroxylase"/>
</dbReference>